<evidence type="ECO:0000256" key="8">
    <source>
        <dbReference type="ARBA" id="ARBA00023125"/>
    </source>
</evidence>
<dbReference type="Proteomes" id="UP000278149">
    <property type="component" value="Unassembled WGS sequence"/>
</dbReference>
<keyword evidence="7 10" id="KW-0799">Topoisomerase</keyword>
<keyword evidence="5" id="KW-0862">Zinc</keyword>
<feature type="domain" description="Topo IA-type catalytic" evidence="12">
    <location>
        <begin position="151"/>
        <end position="568"/>
    </location>
</feature>
<dbReference type="InterPro" id="IPR028612">
    <property type="entry name" value="Topoisom_1_IA"/>
</dbReference>
<dbReference type="Gene3D" id="2.70.20.10">
    <property type="entry name" value="Topoisomerase I, domain 3"/>
    <property type="match status" value="1"/>
</dbReference>
<dbReference type="PANTHER" id="PTHR11390">
    <property type="entry name" value="PROKARYOTIC DNA TOPOISOMERASE"/>
    <property type="match status" value="1"/>
</dbReference>
<comment type="subunit">
    <text evidence="10">Monomer.</text>
</comment>
<feature type="site" description="Interaction with DNA" evidence="10">
    <location>
        <position position="161"/>
    </location>
</feature>
<protein>
    <recommendedName>
        <fullName evidence="10">DNA topoisomerase 1</fullName>
        <ecNumber evidence="10">5.6.2.1</ecNumber>
    </recommendedName>
    <alternativeName>
        <fullName evidence="10">DNA topoisomerase I</fullName>
    </alternativeName>
</protein>
<dbReference type="Gene3D" id="3.30.65.10">
    <property type="entry name" value="Bacterial Topoisomerase I, domain 1"/>
    <property type="match status" value="1"/>
</dbReference>
<evidence type="ECO:0000313" key="13">
    <source>
        <dbReference type="EMBL" id="RSN70951.1"/>
    </source>
</evidence>
<feature type="domain" description="Toprim" evidence="11">
    <location>
        <begin position="2"/>
        <end position="133"/>
    </location>
</feature>
<dbReference type="PROSITE" id="PS50880">
    <property type="entry name" value="TOPRIM"/>
    <property type="match status" value="1"/>
</dbReference>
<dbReference type="InterPro" id="IPR013826">
    <property type="entry name" value="Topo_IA_cen_sub3"/>
</dbReference>
<comment type="function">
    <text evidence="10">Releases the supercoiling and torsional tension of DNA, which is introduced during the DNA replication and transcription, by transiently cleaving and rejoining one strand of the DNA duplex. Introduces a single-strand break via transesterification at a target site in duplex DNA. The scissile phosphodiester is attacked by the catalytic tyrosine of the enzyme, resulting in the formation of a DNA-(5'-phosphotyrosyl)-enzyme intermediate and the expulsion of a 3'-OH DNA strand. The free DNA strand then undergoes passage around the unbroken strand, thus removing DNA supercoils. Finally, in the religation step, the DNA 3'-OH attacks the covalent intermediate to expel the active-site tyrosine and restore the DNA phosphodiester backbone.</text>
</comment>
<dbReference type="InterPro" id="IPR003601">
    <property type="entry name" value="Topo_IA_2"/>
</dbReference>
<dbReference type="Gene3D" id="3.40.50.140">
    <property type="match status" value="1"/>
</dbReference>
<dbReference type="SUPFAM" id="SSF56712">
    <property type="entry name" value="Prokaryotic type I DNA topoisomerase"/>
    <property type="match status" value="1"/>
</dbReference>
<dbReference type="NCBIfam" id="TIGR01057">
    <property type="entry name" value="topA_arch"/>
    <property type="match status" value="1"/>
</dbReference>
<accession>A0A429GAW4</accession>
<organism evidence="13 14">
    <name type="scientific">Candidatus Korarchaeum cryptofilum</name>
    <dbReference type="NCBI Taxonomy" id="498846"/>
    <lineage>
        <taxon>Archaea</taxon>
        <taxon>Thermoproteota</taxon>
        <taxon>Candidatus Korarchaeia</taxon>
        <taxon>Candidatus Korarchaeales</taxon>
        <taxon>Candidatus Korarchaeaceae</taxon>
        <taxon>Candidatus Korarchaeum</taxon>
    </lineage>
</organism>
<dbReference type="GO" id="GO:0003677">
    <property type="term" value="F:DNA binding"/>
    <property type="evidence" value="ECO:0007669"/>
    <property type="project" value="UniProtKB-KW"/>
</dbReference>
<evidence type="ECO:0000259" key="11">
    <source>
        <dbReference type="PROSITE" id="PS50880"/>
    </source>
</evidence>
<dbReference type="CDD" id="cd00186">
    <property type="entry name" value="TOP1Ac"/>
    <property type="match status" value="1"/>
</dbReference>
<keyword evidence="9 10" id="KW-0413">Isomerase</keyword>
<dbReference type="SMART" id="SM00437">
    <property type="entry name" value="TOP1Ac"/>
    <property type="match status" value="1"/>
</dbReference>
<keyword evidence="4" id="KW-0863">Zinc-finger</keyword>
<dbReference type="InterPro" id="IPR005739">
    <property type="entry name" value="TopoI_arch"/>
</dbReference>
<keyword evidence="8 10" id="KW-0238">DNA-binding</keyword>
<feature type="site" description="Interaction with DNA" evidence="10">
    <location>
        <position position="162"/>
    </location>
</feature>
<evidence type="ECO:0000256" key="2">
    <source>
        <dbReference type="ARBA" id="ARBA00009446"/>
    </source>
</evidence>
<feature type="site" description="Interaction with DNA" evidence="10">
    <location>
        <position position="502"/>
    </location>
</feature>
<dbReference type="PROSITE" id="PS52039">
    <property type="entry name" value="TOPO_IA_2"/>
    <property type="match status" value="1"/>
</dbReference>
<dbReference type="InterPro" id="IPR013825">
    <property type="entry name" value="Topo_IA_cen_sub2"/>
</dbReference>
<name>A0A429GAW4_9CREN</name>
<gene>
    <name evidence="10 13" type="primary">topA</name>
    <name evidence="13" type="ORF">D9Q81_00040</name>
</gene>
<dbReference type="InterPro" id="IPR013497">
    <property type="entry name" value="Topo_IA_cen"/>
</dbReference>
<feature type="active site" description="O-(5'-phospho-DNA)-tyrosine intermediate" evidence="10">
    <location>
        <position position="314"/>
    </location>
</feature>
<evidence type="ECO:0000313" key="14">
    <source>
        <dbReference type="Proteomes" id="UP000278149"/>
    </source>
</evidence>
<dbReference type="Pfam" id="PF01396">
    <property type="entry name" value="Zn_ribbon_Top1"/>
    <property type="match status" value="2"/>
</dbReference>
<evidence type="ECO:0000256" key="6">
    <source>
        <dbReference type="ARBA" id="ARBA00022842"/>
    </source>
</evidence>
<dbReference type="GO" id="GO:0006265">
    <property type="term" value="P:DNA topological change"/>
    <property type="evidence" value="ECO:0007669"/>
    <property type="project" value="UniProtKB-UniRule"/>
</dbReference>
<comment type="catalytic activity">
    <reaction evidence="1 10">
        <text>ATP-independent breakage of single-stranded DNA, followed by passage and rejoining.</text>
        <dbReference type="EC" id="5.6.2.1"/>
    </reaction>
</comment>
<dbReference type="RefSeq" id="WP_125740344.1">
    <property type="nucleotide sequence ID" value="NZ_RCOR01000001.1"/>
</dbReference>
<dbReference type="InterPro" id="IPR023405">
    <property type="entry name" value="Topo_IA_core_domain"/>
</dbReference>
<feature type="region of interest" description="Interaction with DNA" evidence="10">
    <location>
        <begin position="190"/>
        <end position="195"/>
    </location>
</feature>
<comment type="caution">
    <text evidence="10">Lacks conserved residue(s) required for the propagation of feature annotation.</text>
</comment>
<feature type="site" description="Interaction with DNA" evidence="10">
    <location>
        <position position="165"/>
    </location>
</feature>
<evidence type="ECO:0000256" key="1">
    <source>
        <dbReference type="ARBA" id="ARBA00000213"/>
    </source>
</evidence>
<dbReference type="SMART" id="SM00436">
    <property type="entry name" value="TOP1Bc"/>
    <property type="match status" value="1"/>
</dbReference>
<dbReference type="Gene3D" id="1.10.460.10">
    <property type="entry name" value="Topoisomerase I, domain 2"/>
    <property type="match status" value="1"/>
</dbReference>
<evidence type="ECO:0000256" key="5">
    <source>
        <dbReference type="ARBA" id="ARBA00022833"/>
    </source>
</evidence>
<feature type="site" description="Interaction with DNA" evidence="10">
    <location>
        <position position="52"/>
    </location>
</feature>
<dbReference type="GO" id="GO:0005694">
    <property type="term" value="C:chromosome"/>
    <property type="evidence" value="ECO:0007669"/>
    <property type="project" value="InterPro"/>
</dbReference>
<dbReference type="PANTHER" id="PTHR11390:SF26">
    <property type="entry name" value="DNA TOPOISOMERASE 1"/>
    <property type="match status" value="1"/>
</dbReference>
<dbReference type="EMBL" id="RCOR01000001">
    <property type="protein sequence ID" value="RSN70951.1"/>
    <property type="molecule type" value="Genomic_DNA"/>
</dbReference>
<evidence type="ECO:0000256" key="10">
    <source>
        <dbReference type="HAMAP-Rule" id="MF_00952"/>
    </source>
</evidence>
<keyword evidence="6" id="KW-0460">Magnesium</keyword>
<dbReference type="AlphaFoldDB" id="A0A429GAW4"/>
<evidence type="ECO:0000259" key="12">
    <source>
        <dbReference type="PROSITE" id="PS52039"/>
    </source>
</evidence>
<dbReference type="InterPro" id="IPR013498">
    <property type="entry name" value="Topo_IA_Znf"/>
</dbReference>
<dbReference type="GO" id="GO:0006281">
    <property type="term" value="P:DNA repair"/>
    <property type="evidence" value="ECO:0007669"/>
    <property type="project" value="TreeGrafter"/>
</dbReference>
<dbReference type="Pfam" id="PF01751">
    <property type="entry name" value="Toprim"/>
    <property type="match status" value="1"/>
</dbReference>
<dbReference type="GO" id="GO:0006310">
    <property type="term" value="P:DNA recombination"/>
    <property type="evidence" value="ECO:0007669"/>
    <property type="project" value="TreeGrafter"/>
</dbReference>
<dbReference type="GO" id="GO:0008270">
    <property type="term" value="F:zinc ion binding"/>
    <property type="evidence" value="ECO:0007669"/>
    <property type="project" value="UniProtKB-KW"/>
</dbReference>
<evidence type="ECO:0000256" key="9">
    <source>
        <dbReference type="ARBA" id="ARBA00023235"/>
    </source>
</evidence>
<dbReference type="EC" id="5.6.2.1" evidence="10"/>
<dbReference type="GO" id="GO:0003917">
    <property type="term" value="F:DNA topoisomerase type I (single strand cut, ATP-independent) activity"/>
    <property type="evidence" value="ECO:0007669"/>
    <property type="project" value="UniProtKB-UniRule"/>
</dbReference>
<evidence type="ECO:0000256" key="7">
    <source>
        <dbReference type="ARBA" id="ARBA00023029"/>
    </source>
</evidence>
<comment type="caution">
    <text evidence="13">The sequence shown here is derived from an EMBL/GenBank/DDBJ whole genome shotgun (WGS) entry which is preliminary data.</text>
</comment>
<dbReference type="Pfam" id="PF01131">
    <property type="entry name" value="Topoisom_bac"/>
    <property type="match status" value="1"/>
</dbReference>
<reference evidence="13 14" key="1">
    <citation type="submission" date="2018-10" db="EMBL/GenBank/DDBJ databases">
        <title>Co-occurring genomic capacity for anaerobic methane metabolism and dissimilatory sulfite reduction discovered in the Korarchaeota.</title>
        <authorList>
            <person name="Mckay L.J."/>
            <person name="Dlakic M."/>
            <person name="Fields M.W."/>
            <person name="Delmont T.O."/>
            <person name="Eren A.M."/>
            <person name="Jay Z.J."/>
            <person name="Klingelsmith K.B."/>
            <person name="Rusch D.B."/>
            <person name="Inskeep W.P."/>
        </authorList>
    </citation>
    <scope>NUCLEOTIDE SEQUENCE [LARGE SCALE GENOMIC DNA]</scope>
    <source>
        <strain evidence="13 14">WS</strain>
    </source>
</reference>
<proteinExistence type="inferred from homology"/>
<dbReference type="InterPro" id="IPR006171">
    <property type="entry name" value="TOPRIM_dom"/>
</dbReference>
<dbReference type="SMART" id="SM00493">
    <property type="entry name" value="TOPRIM"/>
    <property type="match status" value="1"/>
</dbReference>
<dbReference type="InterPro" id="IPR013824">
    <property type="entry name" value="Topo_IA_cen_sub1"/>
</dbReference>
<dbReference type="HAMAP" id="MF_00952">
    <property type="entry name" value="Topoisom_1_prok"/>
    <property type="match status" value="1"/>
</dbReference>
<comment type="similarity">
    <text evidence="2 10">Belongs to the type IA topoisomerase family.</text>
</comment>
<sequence length="710" mass="80810">MTTLILTEKPNVAKRIASILSEGAKAKREGRVYYYEFDTGGERYYVAPAAGHLLELDYPPGKWEYPSIVPPERLVLKEIKGKREYLKILEKLGKLSNRIIVATDLDSEGSSIALEIIKALNWEGKEILRMEFSSLTKEEIRGSFRDLKPFDYPRAYAGWVRRVIDLEWGANVSRGLTLSTRRKGWVRVLSSGRVQGPTLSMIVKREREIREFVPKKYYTVIVKVDKGFSLELAPPKGEERIWDQDYARRAAESVKDTLIARVKSDERKLSPPPPFDGTSLQVEVSAITGLTPRQIADRTSGIAQKLYEAGLISYIGTESQKYPKSWKKKDFVDMVKLIASYSPLKEEAEFVLGDMREAAVEGKKDDPAHPTIHVVGVPEERLEGKYREVYEIIARRNLATLAQDALIKRIRVESNVDGFIFRASGLSVLREGWLRVYPYARMEEFPEVEDGEELRVVEVKIEEKETQPPKRYSHISLIKEMERLGLGTKNTRVQIIDILKSRGYLEEGSFKPTRLGEAIVEVLESFVPALTNPELTAKLERGMNEIELGKLDPGNFLKESLDELSAIMDEFKRNELKISERLYEGLREYRSGSLGKCPECGGDLNMRKSSYGYFIVCSNYPEKCDVKFNLFKNERFEGKFCECGLPLVSGRIKTKSNRGRGYTRCIANCDRTPLRCAKCGGPMVAKQGKFGVYLKCENCGSTNFFRVRKH</sequence>
<evidence type="ECO:0000256" key="4">
    <source>
        <dbReference type="ARBA" id="ARBA00022771"/>
    </source>
</evidence>
<evidence type="ECO:0000256" key="3">
    <source>
        <dbReference type="ARBA" id="ARBA00022723"/>
    </source>
</evidence>
<dbReference type="Gene3D" id="1.10.290.10">
    <property type="entry name" value="Topoisomerase I, domain 4"/>
    <property type="match status" value="1"/>
</dbReference>
<dbReference type="PRINTS" id="PR00417">
    <property type="entry name" value="PRTPISMRASEI"/>
</dbReference>
<keyword evidence="3" id="KW-0479">Metal-binding</keyword>
<dbReference type="InterPro" id="IPR003602">
    <property type="entry name" value="Topo_IA_DNA-bd_dom"/>
</dbReference>
<dbReference type="InterPro" id="IPR000380">
    <property type="entry name" value="Topo_IA"/>
</dbReference>